<keyword evidence="2" id="KW-0472">Membrane</keyword>
<feature type="compositionally biased region" description="Low complexity" evidence="1">
    <location>
        <begin position="27"/>
        <end position="42"/>
    </location>
</feature>
<feature type="region of interest" description="Disordered" evidence="1">
    <location>
        <begin position="65"/>
        <end position="98"/>
    </location>
</feature>
<reference evidence="3" key="1">
    <citation type="submission" date="2019-08" db="EMBL/GenBank/DDBJ databases">
        <authorList>
            <person name="Kucharzyk K."/>
            <person name="Murdoch R.W."/>
            <person name="Higgins S."/>
            <person name="Loffler F."/>
        </authorList>
    </citation>
    <scope>NUCLEOTIDE SEQUENCE</scope>
</reference>
<keyword evidence="2" id="KW-1133">Transmembrane helix</keyword>
<keyword evidence="2" id="KW-0812">Transmembrane</keyword>
<evidence type="ECO:0008006" key="4">
    <source>
        <dbReference type="Google" id="ProtNLM"/>
    </source>
</evidence>
<feature type="transmembrane region" description="Helical" evidence="2">
    <location>
        <begin position="137"/>
        <end position="155"/>
    </location>
</feature>
<comment type="caution">
    <text evidence="3">The sequence shown here is derived from an EMBL/GenBank/DDBJ whole genome shotgun (WGS) entry which is preliminary data.</text>
</comment>
<evidence type="ECO:0000256" key="1">
    <source>
        <dbReference type="SAM" id="MobiDB-lite"/>
    </source>
</evidence>
<proteinExistence type="predicted"/>
<evidence type="ECO:0000256" key="2">
    <source>
        <dbReference type="SAM" id="Phobius"/>
    </source>
</evidence>
<name>A0A644YZR7_9ZZZZ</name>
<organism evidence="3">
    <name type="scientific">bioreactor metagenome</name>
    <dbReference type="NCBI Taxonomy" id="1076179"/>
    <lineage>
        <taxon>unclassified sequences</taxon>
        <taxon>metagenomes</taxon>
        <taxon>ecological metagenomes</taxon>
    </lineage>
</organism>
<feature type="compositionally biased region" description="Polar residues" evidence="1">
    <location>
        <begin position="65"/>
        <end position="88"/>
    </location>
</feature>
<feature type="transmembrane region" description="Helical" evidence="2">
    <location>
        <begin position="161"/>
        <end position="178"/>
    </location>
</feature>
<sequence length="275" mass="30339">MSDTANILTKAMNLLPSTDKPAPAAPPTSAGVASSAASGVAPAPLAEAELKSSAALPLQTPVGASTSSALPAADSQTPKTAPANSQEKPPSYNVRMPDQVKMEESKVAPGYRKPIPEQTLVEWDAPARPFRKHKKQFYRMVIFIALLICLIFFFAQQILPVAVVISVAFLVYVSSVVPPHDLHYKLTNYGLYVDKDAYAWYEMLRFWFDEKAGQQVLNIDVVRFPNRLTLVLLPNQTPSQEDFTLVLSEVILQEKAPLSTFEKVSQWLEEKIPLE</sequence>
<gene>
    <name evidence="3" type="ORF">SDC9_80682</name>
</gene>
<accession>A0A644YZR7</accession>
<protein>
    <recommendedName>
        <fullName evidence="4">DUF5673 domain-containing protein</fullName>
    </recommendedName>
</protein>
<feature type="region of interest" description="Disordered" evidence="1">
    <location>
        <begin position="11"/>
        <end position="42"/>
    </location>
</feature>
<dbReference type="EMBL" id="VSSQ01006869">
    <property type="protein sequence ID" value="MPM34100.1"/>
    <property type="molecule type" value="Genomic_DNA"/>
</dbReference>
<evidence type="ECO:0000313" key="3">
    <source>
        <dbReference type="EMBL" id="MPM34100.1"/>
    </source>
</evidence>
<dbReference type="AlphaFoldDB" id="A0A644YZR7"/>